<keyword evidence="2" id="KW-1185">Reference proteome</keyword>
<comment type="caution">
    <text evidence="1">The sequence shown here is derived from an EMBL/GenBank/DDBJ whole genome shotgun (WGS) entry which is preliminary data.</text>
</comment>
<name>A0A561QP84_9HYPH</name>
<dbReference type="Proteomes" id="UP000320653">
    <property type="component" value="Unassembled WGS sequence"/>
</dbReference>
<sequence length="81" mass="9258">MTDKETIRQRTLEAAHLQEIEGNPLDADQMAMFEMFDREGFSPEQEIEYIRADIERRKLARETQSVTLVDRGVQAGAACSL</sequence>
<accession>A0A561QP84</accession>
<evidence type="ECO:0000313" key="2">
    <source>
        <dbReference type="Proteomes" id="UP000320653"/>
    </source>
</evidence>
<proteinExistence type="predicted"/>
<dbReference type="EMBL" id="VIWP01000005">
    <property type="protein sequence ID" value="TWF52096.1"/>
    <property type="molecule type" value="Genomic_DNA"/>
</dbReference>
<protein>
    <recommendedName>
        <fullName evidence="3">Antitoxin VbhA domain-containing protein</fullName>
    </recommendedName>
</protein>
<organism evidence="1 2">
    <name type="scientific">Neorhizobium alkalisoli</name>
    <dbReference type="NCBI Taxonomy" id="528178"/>
    <lineage>
        <taxon>Bacteria</taxon>
        <taxon>Pseudomonadati</taxon>
        <taxon>Pseudomonadota</taxon>
        <taxon>Alphaproteobacteria</taxon>
        <taxon>Hyphomicrobiales</taxon>
        <taxon>Rhizobiaceae</taxon>
        <taxon>Rhizobium/Agrobacterium group</taxon>
        <taxon>Neorhizobium</taxon>
    </lineage>
</organism>
<gene>
    <name evidence="1" type="ORF">FHW37_105195</name>
</gene>
<reference evidence="1 2" key="1">
    <citation type="submission" date="2019-06" db="EMBL/GenBank/DDBJ databases">
        <title>Sorghum-associated microbial communities from plants grown in Nebraska, USA.</title>
        <authorList>
            <person name="Schachtman D."/>
        </authorList>
    </citation>
    <scope>NUCLEOTIDE SEQUENCE [LARGE SCALE GENOMIC DNA]</scope>
    <source>
        <strain evidence="1 2">1225</strain>
    </source>
</reference>
<dbReference type="AlphaFoldDB" id="A0A561QP84"/>
<evidence type="ECO:0008006" key="3">
    <source>
        <dbReference type="Google" id="ProtNLM"/>
    </source>
</evidence>
<evidence type="ECO:0000313" key="1">
    <source>
        <dbReference type="EMBL" id="TWF52096.1"/>
    </source>
</evidence>
<dbReference type="OrthoDB" id="8163960at2"/>
<dbReference type="RefSeq" id="WP_145639676.1">
    <property type="nucleotide sequence ID" value="NZ_VIWP01000005.1"/>
</dbReference>